<accession>A0AAW3BHK6</accession>
<dbReference type="Pfam" id="PF01546">
    <property type="entry name" value="Peptidase_M20"/>
    <property type="match status" value="1"/>
</dbReference>
<dbReference type="InterPro" id="IPR017439">
    <property type="entry name" value="Amidohydrolase"/>
</dbReference>
<dbReference type="SUPFAM" id="SSF53187">
    <property type="entry name" value="Zn-dependent exopeptidases"/>
    <property type="match status" value="1"/>
</dbReference>
<organism evidence="1 2">
    <name type="scientific">Leishmania naiffi</name>
    <dbReference type="NCBI Taxonomy" id="5678"/>
    <lineage>
        <taxon>Eukaryota</taxon>
        <taxon>Discoba</taxon>
        <taxon>Euglenozoa</taxon>
        <taxon>Kinetoplastea</taxon>
        <taxon>Metakinetoplastina</taxon>
        <taxon>Trypanosomatida</taxon>
        <taxon>Trypanosomatidae</taxon>
        <taxon>Leishmaniinae</taxon>
        <taxon>Leishmania</taxon>
        <taxon>Leishmania naiffi species complex</taxon>
    </lineage>
</organism>
<dbReference type="Gene3D" id="3.40.630.10">
    <property type="entry name" value="Zn peptidases"/>
    <property type="match status" value="1"/>
</dbReference>
<protein>
    <submittedName>
        <fullName evidence="1">Peptidase family M20/M25/M40</fullName>
    </submittedName>
</protein>
<dbReference type="PANTHER" id="PTHR11014">
    <property type="entry name" value="PEPTIDASE M20 FAMILY MEMBER"/>
    <property type="match status" value="1"/>
</dbReference>
<dbReference type="EMBL" id="JBAMZN010000032">
    <property type="protein sequence ID" value="KAL0520777.1"/>
    <property type="molecule type" value="Genomic_DNA"/>
</dbReference>
<sequence>MNVCTHLLHSHVGKLPPHATDSLTSNSLTHVYRNHLLLAHRPLLSPRNHECVVCAADVRVARCRGRNDRVAPPHSPEPRAVVQGVQNSRVYCDSTAELWLLRTGVTRPVPTPVVASVAGGAGTGPMIALSTTIDALTVNKEAIVAFKSQNKGVMHACRHDVHTAMLLVTAKVTCAHQAIIKGSVRFVFQHPEELLPGDVMELC</sequence>
<dbReference type="GO" id="GO:0016787">
    <property type="term" value="F:hydrolase activity"/>
    <property type="evidence" value="ECO:0007669"/>
    <property type="project" value="InterPro"/>
</dbReference>
<reference evidence="1 2" key="1">
    <citation type="submission" date="2024-02" db="EMBL/GenBank/DDBJ databases">
        <title>FIRST GENOME SEQUENCES OF Leishmania (Viannia) shawi, Leishmania (Viannia) lindenbergi AND Leishmania (Viannia) utingensis.</title>
        <authorList>
            <person name="Resadore F."/>
            <person name="Custodio M.G.F."/>
            <person name="Boite M.C."/>
            <person name="Cupolillo E."/>
            <person name="Ferreira G.E.M."/>
        </authorList>
    </citation>
    <scope>NUCLEOTIDE SEQUENCE [LARGE SCALE GENOMIC DNA]</scope>
    <source>
        <strain evidence="1 2">MDAS/BR/1979/M5533</strain>
    </source>
</reference>
<dbReference type="InterPro" id="IPR002933">
    <property type="entry name" value="Peptidase_M20"/>
</dbReference>
<gene>
    <name evidence="1" type="ORF">Q4I28_005907</name>
</gene>
<evidence type="ECO:0000313" key="2">
    <source>
        <dbReference type="Proteomes" id="UP001501274"/>
    </source>
</evidence>
<comment type="caution">
    <text evidence="1">The sequence shown here is derived from an EMBL/GenBank/DDBJ whole genome shotgun (WGS) entry which is preliminary data.</text>
</comment>
<dbReference type="AlphaFoldDB" id="A0AAW3BHK6"/>
<name>A0AAW3BHK6_9TRYP</name>
<dbReference type="Proteomes" id="UP001501274">
    <property type="component" value="Unassembled WGS sequence"/>
</dbReference>
<dbReference type="PANTHER" id="PTHR11014:SF63">
    <property type="entry name" value="METALLOPEPTIDASE, PUTATIVE (AFU_ORTHOLOGUE AFUA_6G09600)-RELATED"/>
    <property type="match status" value="1"/>
</dbReference>
<proteinExistence type="predicted"/>
<evidence type="ECO:0000313" key="1">
    <source>
        <dbReference type="EMBL" id="KAL0520777.1"/>
    </source>
</evidence>
<keyword evidence="2" id="KW-1185">Reference proteome</keyword>